<keyword evidence="1" id="KW-0862">Zinc</keyword>
<dbReference type="PROSITE" id="PS50157">
    <property type="entry name" value="ZINC_FINGER_C2H2_2"/>
    <property type="match status" value="2"/>
</dbReference>
<dbReference type="InterPro" id="IPR013087">
    <property type="entry name" value="Znf_C2H2_type"/>
</dbReference>
<dbReference type="Proteomes" id="UP000013827">
    <property type="component" value="Unassembled WGS sequence"/>
</dbReference>
<proteinExistence type="predicted"/>
<evidence type="ECO:0000256" key="1">
    <source>
        <dbReference type="PROSITE-ProRule" id="PRU00042"/>
    </source>
</evidence>
<dbReference type="Gene3D" id="3.30.160.60">
    <property type="entry name" value="Classic Zinc Finger"/>
    <property type="match status" value="1"/>
</dbReference>
<evidence type="ECO:0000259" key="3">
    <source>
        <dbReference type="PROSITE" id="PS50157"/>
    </source>
</evidence>
<reference evidence="4" key="2">
    <citation type="submission" date="2024-10" db="UniProtKB">
        <authorList>
            <consortium name="EnsemblProtists"/>
        </authorList>
    </citation>
    <scope>IDENTIFICATION</scope>
</reference>
<sequence length="298" mass="30839">MAQLELVAELVVDEPISTPGSAEPAVANNTPTAPAPAASRKKRGRPPADPNAQASFFCEEAGCGASYVTYGGLYQHKRKHHPWLMSDAKPVAPNSGKRPRGRPREEDRIPDELEWECPVCDKAYASYGGLYQHKRTHHPELANKPALCPPPADKPPQLLTSPPVVQGAWSTAAAAQSPLVTVTAATTEPLPEPQPASQLPIQVATQSEAAQAAEAAWMAARAAQAVVPGEAQACDSPGVGTPPLSPQPDQAAPEAPLDSAEAAARAVLGHEEGAVLVLEAGASVSEAGPSVSEAALAE</sequence>
<evidence type="ECO:0000313" key="4">
    <source>
        <dbReference type="EnsemblProtists" id="EOD07350"/>
    </source>
</evidence>
<feature type="compositionally biased region" description="Low complexity" evidence="2">
    <location>
        <begin position="22"/>
        <end position="38"/>
    </location>
</feature>
<reference evidence="5" key="1">
    <citation type="journal article" date="2013" name="Nature">
        <title>Pan genome of the phytoplankton Emiliania underpins its global distribution.</title>
        <authorList>
            <person name="Read B.A."/>
            <person name="Kegel J."/>
            <person name="Klute M.J."/>
            <person name="Kuo A."/>
            <person name="Lefebvre S.C."/>
            <person name="Maumus F."/>
            <person name="Mayer C."/>
            <person name="Miller J."/>
            <person name="Monier A."/>
            <person name="Salamov A."/>
            <person name="Young J."/>
            <person name="Aguilar M."/>
            <person name="Claverie J.M."/>
            <person name="Frickenhaus S."/>
            <person name="Gonzalez K."/>
            <person name="Herman E.K."/>
            <person name="Lin Y.C."/>
            <person name="Napier J."/>
            <person name="Ogata H."/>
            <person name="Sarno A.F."/>
            <person name="Shmutz J."/>
            <person name="Schroeder D."/>
            <person name="de Vargas C."/>
            <person name="Verret F."/>
            <person name="von Dassow P."/>
            <person name="Valentin K."/>
            <person name="Van de Peer Y."/>
            <person name="Wheeler G."/>
            <person name="Dacks J.B."/>
            <person name="Delwiche C.F."/>
            <person name="Dyhrman S.T."/>
            <person name="Glockner G."/>
            <person name="John U."/>
            <person name="Richards T."/>
            <person name="Worden A.Z."/>
            <person name="Zhang X."/>
            <person name="Grigoriev I.V."/>
            <person name="Allen A.E."/>
            <person name="Bidle K."/>
            <person name="Borodovsky M."/>
            <person name="Bowler C."/>
            <person name="Brownlee C."/>
            <person name="Cock J.M."/>
            <person name="Elias M."/>
            <person name="Gladyshev V.N."/>
            <person name="Groth M."/>
            <person name="Guda C."/>
            <person name="Hadaegh A."/>
            <person name="Iglesias-Rodriguez M.D."/>
            <person name="Jenkins J."/>
            <person name="Jones B.M."/>
            <person name="Lawson T."/>
            <person name="Leese F."/>
            <person name="Lindquist E."/>
            <person name="Lobanov A."/>
            <person name="Lomsadze A."/>
            <person name="Malik S.B."/>
            <person name="Marsh M.E."/>
            <person name="Mackinder L."/>
            <person name="Mock T."/>
            <person name="Mueller-Roeber B."/>
            <person name="Pagarete A."/>
            <person name="Parker M."/>
            <person name="Probert I."/>
            <person name="Quesneville H."/>
            <person name="Raines C."/>
            <person name="Rensing S.A."/>
            <person name="Riano-Pachon D.M."/>
            <person name="Richier S."/>
            <person name="Rokitta S."/>
            <person name="Shiraiwa Y."/>
            <person name="Soanes D.M."/>
            <person name="van der Giezen M."/>
            <person name="Wahlund T.M."/>
            <person name="Williams B."/>
            <person name="Wilson W."/>
            <person name="Wolfe G."/>
            <person name="Wurch L.L."/>
        </authorList>
    </citation>
    <scope>NUCLEOTIDE SEQUENCE</scope>
</reference>
<dbReference type="HOGENOM" id="CLU_935193_0_0_1"/>
<keyword evidence="1" id="KW-0479">Metal-binding</keyword>
<dbReference type="SUPFAM" id="SSF57667">
    <property type="entry name" value="beta-beta-alpha zinc fingers"/>
    <property type="match status" value="1"/>
</dbReference>
<dbReference type="Pfam" id="PF13912">
    <property type="entry name" value="zf-C2H2_6"/>
    <property type="match status" value="1"/>
</dbReference>
<dbReference type="STRING" id="2903.R1CY97"/>
<dbReference type="InterPro" id="IPR036236">
    <property type="entry name" value="Znf_C2H2_sf"/>
</dbReference>
<feature type="region of interest" description="Disordered" evidence="2">
    <location>
        <begin position="227"/>
        <end position="263"/>
    </location>
</feature>
<dbReference type="RefSeq" id="XP_005759779.1">
    <property type="nucleotide sequence ID" value="XM_005759722.1"/>
</dbReference>
<dbReference type="GO" id="GO:0008270">
    <property type="term" value="F:zinc ion binding"/>
    <property type="evidence" value="ECO:0007669"/>
    <property type="project" value="UniProtKB-KW"/>
</dbReference>
<keyword evidence="5" id="KW-1185">Reference proteome</keyword>
<dbReference type="EnsemblProtists" id="EOD07350">
    <property type="protein sequence ID" value="EOD07350"/>
    <property type="gene ID" value="EMIHUDRAFT_198801"/>
</dbReference>
<organism evidence="4 5">
    <name type="scientific">Emiliania huxleyi (strain CCMP1516)</name>
    <dbReference type="NCBI Taxonomy" id="280463"/>
    <lineage>
        <taxon>Eukaryota</taxon>
        <taxon>Haptista</taxon>
        <taxon>Haptophyta</taxon>
        <taxon>Prymnesiophyceae</taxon>
        <taxon>Isochrysidales</taxon>
        <taxon>Noelaerhabdaceae</taxon>
        <taxon>Emiliania</taxon>
    </lineage>
</organism>
<evidence type="ECO:0000256" key="2">
    <source>
        <dbReference type="SAM" id="MobiDB-lite"/>
    </source>
</evidence>
<name>A0A0D3I7W5_EMIH1</name>
<keyword evidence="1" id="KW-0863">Zinc-finger</keyword>
<dbReference type="PaxDb" id="2903-EOD07350"/>
<dbReference type="KEGG" id="ehx:EMIHUDRAFT_198801"/>
<feature type="region of interest" description="Disordered" evidence="2">
    <location>
        <begin position="15"/>
        <end position="53"/>
    </location>
</feature>
<feature type="domain" description="C2H2-type" evidence="3">
    <location>
        <begin position="115"/>
        <end position="142"/>
    </location>
</feature>
<dbReference type="SMART" id="SM00355">
    <property type="entry name" value="ZnF_C2H2"/>
    <property type="match status" value="2"/>
</dbReference>
<feature type="region of interest" description="Disordered" evidence="2">
    <location>
        <begin position="84"/>
        <end position="109"/>
    </location>
</feature>
<feature type="region of interest" description="Disordered" evidence="2">
    <location>
        <begin position="142"/>
        <end position="163"/>
    </location>
</feature>
<accession>A0A0D3I7W5</accession>
<dbReference type="GeneID" id="17253256"/>
<evidence type="ECO:0000313" key="5">
    <source>
        <dbReference type="Proteomes" id="UP000013827"/>
    </source>
</evidence>
<dbReference type="PROSITE" id="PS00028">
    <property type="entry name" value="ZINC_FINGER_C2H2_1"/>
    <property type="match status" value="1"/>
</dbReference>
<dbReference type="AlphaFoldDB" id="A0A0D3I7W5"/>
<feature type="domain" description="C2H2-type" evidence="3">
    <location>
        <begin position="56"/>
        <end position="80"/>
    </location>
</feature>
<protein>
    <recommendedName>
        <fullName evidence="3">C2H2-type domain-containing protein</fullName>
    </recommendedName>
</protein>